<dbReference type="SUPFAM" id="SSF51294">
    <property type="entry name" value="Hedgehog/intein (Hint) domain"/>
    <property type="match status" value="1"/>
</dbReference>
<dbReference type="Gene3D" id="2.170.16.10">
    <property type="entry name" value="Hedgehog/Intein (Hint) domain"/>
    <property type="match status" value="1"/>
</dbReference>
<protein>
    <recommendedName>
        <fullName evidence="1">Hint domain-containing protein</fullName>
    </recommendedName>
</protein>
<dbReference type="STRING" id="1367847.JCM7686_2299"/>
<feature type="domain" description="Hint" evidence="1">
    <location>
        <begin position="179"/>
        <end position="282"/>
    </location>
</feature>
<keyword evidence="3" id="KW-1185">Reference proteome</keyword>
<reference evidence="2 3" key="1">
    <citation type="journal article" date="2014" name="BMC Genomics">
        <title>Architecture and functions of a multipartite genome of the methylotrophic bacterium Paracoccus aminophilus JCM 7686, containing primary and secondary chromids.</title>
        <authorList>
            <person name="Dziewit L."/>
            <person name="Czarnecki J."/>
            <person name="Wibberg D."/>
            <person name="Radlinska M."/>
            <person name="Mrozek P."/>
            <person name="Szymczak M."/>
            <person name="Schluter A."/>
            <person name="Puhler A."/>
            <person name="Bartosik D."/>
        </authorList>
    </citation>
    <scope>NUCLEOTIDE SEQUENCE [LARGE SCALE GENOMIC DNA]</scope>
    <source>
        <strain evidence="2">JCM 7686</strain>
    </source>
</reference>
<gene>
    <name evidence="2" type="ORF">JCM7686_2299</name>
</gene>
<dbReference type="InterPro" id="IPR028992">
    <property type="entry name" value="Hedgehog/Intein_dom"/>
</dbReference>
<dbReference type="PATRIC" id="fig|1367847.3.peg.2295"/>
<dbReference type="Proteomes" id="UP000015480">
    <property type="component" value="Chromosome"/>
</dbReference>
<organism evidence="2 3">
    <name type="scientific">Paracoccus aminophilus JCM 7686</name>
    <dbReference type="NCBI Taxonomy" id="1367847"/>
    <lineage>
        <taxon>Bacteria</taxon>
        <taxon>Pseudomonadati</taxon>
        <taxon>Pseudomonadota</taxon>
        <taxon>Alphaproteobacteria</taxon>
        <taxon>Rhodobacterales</taxon>
        <taxon>Paracoccaceae</taxon>
        <taxon>Paracoccus</taxon>
    </lineage>
</organism>
<dbReference type="InterPro" id="IPR036844">
    <property type="entry name" value="Hint_dom_sf"/>
</dbReference>
<dbReference type="HOGENOM" id="CLU_052810_1_0_5"/>
<evidence type="ECO:0000313" key="3">
    <source>
        <dbReference type="Proteomes" id="UP000015480"/>
    </source>
</evidence>
<dbReference type="EMBL" id="CP006650">
    <property type="protein sequence ID" value="AGT09369.1"/>
    <property type="molecule type" value="Genomic_DNA"/>
</dbReference>
<sequence>MPTSTVNWIWMGNAPMIDDTPLTDSTPAQQTAVVGYTASGSSQLEAVAITGAYEFSPGQTQNGFSPSWAASANPPHIPSHFSYTADGMSHTNLTAVSAIAVTMRIQTAINPDVFQDQGALLVQMSNGDMFFRPLNAQLPNWAGITQVHSIQVISVSIGTSFSAFNHTTSFAPSIFDVEFPCFTRGTLIETDQGLIPVESLKVGDLVRTADHGFKPIVWIGSRSLDRVDLAARPKLRPIEIKAGALGPGLPLRDLVVSPQHRVLVKSRIVQRLFAQDEVLVAAIHLVGSAGIQRLNDCNQVEYFHFMLDQHEVVFAEGAPTESLYLGKQAAKMLPTSCMDEILTLFPDLHPGEGVPARTFVTGKQGREIATKHISQGQALLPALRN</sequence>
<dbReference type="Pfam" id="PF13403">
    <property type="entry name" value="Hint_2"/>
    <property type="match status" value="1"/>
</dbReference>
<dbReference type="AlphaFoldDB" id="S5XPU6"/>
<name>S5XPU6_PARAH</name>
<proteinExistence type="predicted"/>
<accession>S5XPU6</accession>
<dbReference type="KEGG" id="pami:JCM7686_2299"/>
<dbReference type="InterPro" id="IPR003587">
    <property type="entry name" value="Hint_dom_N"/>
</dbReference>
<dbReference type="SMART" id="SM00306">
    <property type="entry name" value="HintN"/>
    <property type="match status" value="1"/>
</dbReference>
<evidence type="ECO:0000313" key="2">
    <source>
        <dbReference type="EMBL" id="AGT09369.1"/>
    </source>
</evidence>
<evidence type="ECO:0000259" key="1">
    <source>
        <dbReference type="SMART" id="SM00306"/>
    </source>
</evidence>
<dbReference type="eggNOG" id="COG2931">
    <property type="taxonomic scope" value="Bacteria"/>
</dbReference>